<dbReference type="PROSITE" id="PS51257">
    <property type="entry name" value="PROKAR_LIPOPROTEIN"/>
    <property type="match status" value="1"/>
</dbReference>
<evidence type="ECO:0000256" key="9">
    <source>
        <dbReference type="ARBA" id="ARBA00023136"/>
    </source>
</evidence>
<evidence type="ECO:0000256" key="4">
    <source>
        <dbReference type="ARBA" id="ARBA00007128"/>
    </source>
</evidence>
<keyword evidence="6" id="KW-0597">Phosphoprotein</keyword>
<dbReference type="GO" id="GO:0005516">
    <property type="term" value="F:calmodulin binding"/>
    <property type="evidence" value="ECO:0007669"/>
    <property type="project" value="UniProtKB-KW"/>
</dbReference>
<evidence type="ECO:0000256" key="11">
    <source>
        <dbReference type="ARBA" id="ARBA00023288"/>
    </source>
</evidence>
<dbReference type="InterPro" id="IPR008928">
    <property type="entry name" value="6-hairpin_glycosidase_sf"/>
</dbReference>
<dbReference type="RefSeq" id="XP_055893651.1">
    <property type="nucleotide sequence ID" value="XM_056037676.1"/>
</dbReference>
<dbReference type="GeneID" id="106059418"/>
<evidence type="ECO:0000256" key="12">
    <source>
        <dbReference type="ARBA" id="ARBA00023289"/>
    </source>
</evidence>
<evidence type="ECO:0000256" key="6">
    <source>
        <dbReference type="ARBA" id="ARBA00022553"/>
    </source>
</evidence>
<feature type="region of interest" description="Disordered" evidence="14">
    <location>
        <begin position="810"/>
        <end position="841"/>
    </location>
</feature>
<reference evidence="18" key="1">
    <citation type="submission" date="2025-08" db="UniProtKB">
        <authorList>
            <consortium name="RefSeq"/>
        </authorList>
    </citation>
    <scope>IDENTIFICATION</scope>
</reference>
<evidence type="ECO:0000313" key="17">
    <source>
        <dbReference type="Proteomes" id="UP001165740"/>
    </source>
</evidence>
<comment type="similarity">
    <text evidence="4 13">Belongs to the phosphorylase b kinase regulatory chain family.</text>
</comment>
<evidence type="ECO:0000256" key="1">
    <source>
        <dbReference type="ARBA" id="ARBA00002837"/>
    </source>
</evidence>
<evidence type="ECO:0000313" key="18">
    <source>
        <dbReference type="RefSeq" id="XP_055893651.1"/>
    </source>
</evidence>
<evidence type="ECO:0000256" key="5">
    <source>
        <dbReference type="ARBA" id="ARBA00022475"/>
    </source>
</evidence>
<feature type="domain" description="Phosphorylase b kinase regulatory subunit alpha/beta C-terminal" evidence="16">
    <location>
        <begin position="1124"/>
        <end position="1252"/>
    </location>
</feature>
<keyword evidence="17" id="KW-1185">Reference proteome</keyword>
<feature type="compositionally biased region" description="Polar residues" evidence="14">
    <location>
        <begin position="816"/>
        <end position="828"/>
    </location>
</feature>
<protein>
    <recommendedName>
        <fullName evidence="13">Phosphorylase b kinase regulatory subunit</fullName>
    </recommendedName>
</protein>
<feature type="domain" description="GH15-like" evidence="15">
    <location>
        <begin position="86"/>
        <end position="1002"/>
    </location>
</feature>
<keyword evidence="11 13" id="KW-0449">Lipoprotein</keyword>
<dbReference type="InterPro" id="IPR011613">
    <property type="entry name" value="GH15-like"/>
</dbReference>
<name>A0A9W3B2E6_BIOGL</name>
<dbReference type="FunFam" id="1.50.10.10:FF:000004">
    <property type="entry name" value="Phosphorylase b kinase regulatory subunit"/>
    <property type="match status" value="1"/>
</dbReference>
<evidence type="ECO:0000256" key="14">
    <source>
        <dbReference type="SAM" id="MobiDB-lite"/>
    </source>
</evidence>
<keyword evidence="5 13" id="KW-1003">Cell membrane</keyword>
<comment type="subcellular location">
    <subcellularLocation>
        <location evidence="2 13">Cell membrane</location>
        <topology evidence="2 13">Lipid-anchor</topology>
        <orientation evidence="2 13">Cytoplasmic side</orientation>
    </subcellularLocation>
</comment>
<keyword evidence="12 13" id="KW-0636">Prenylation</keyword>
<dbReference type="Pfam" id="PF00723">
    <property type="entry name" value="Glyco_hydro_15"/>
    <property type="match status" value="1"/>
</dbReference>
<evidence type="ECO:0000256" key="3">
    <source>
        <dbReference type="ARBA" id="ARBA00005131"/>
    </source>
</evidence>
<evidence type="ECO:0000259" key="16">
    <source>
        <dbReference type="Pfam" id="PF19292"/>
    </source>
</evidence>
<evidence type="ECO:0000256" key="2">
    <source>
        <dbReference type="ARBA" id="ARBA00004342"/>
    </source>
</evidence>
<dbReference type="GO" id="GO:0005964">
    <property type="term" value="C:phosphorylase kinase complex"/>
    <property type="evidence" value="ECO:0007669"/>
    <property type="project" value="TreeGrafter"/>
</dbReference>
<gene>
    <name evidence="18" type="primary">LOC106059418</name>
</gene>
<evidence type="ECO:0000256" key="13">
    <source>
        <dbReference type="RuleBase" id="RU364123"/>
    </source>
</evidence>
<evidence type="ECO:0000259" key="15">
    <source>
        <dbReference type="Pfam" id="PF00723"/>
    </source>
</evidence>
<accession>A0A9W3B2E6</accession>
<dbReference type="InterPro" id="IPR045583">
    <property type="entry name" value="KPBA/B_C"/>
</dbReference>
<feature type="compositionally biased region" description="Basic and acidic residues" evidence="14">
    <location>
        <begin position="768"/>
        <end position="781"/>
    </location>
</feature>
<dbReference type="GO" id="GO:0005977">
    <property type="term" value="P:glycogen metabolic process"/>
    <property type="evidence" value="ECO:0007669"/>
    <property type="project" value="UniProtKB-KW"/>
</dbReference>
<dbReference type="PANTHER" id="PTHR10749:SF7">
    <property type="entry name" value="PHOSPHORYLASE B KINASE REGULATORY SUBUNIT ALPHA-RELATED"/>
    <property type="match status" value="1"/>
</dbReference>
<dbReference type="SUPFAM" id="SSF48208">
    <property type="entry name" value="Six-hairpin glycosidases"/>
    <property type="match status" value="1"/>
</dbReference>
<dbReference type="PANTHER" id="PTHR10749">
    <property type="entry name" value="PHOSPHORYLASE B KINASE REGULATORY SUBUNIT"/>
    <property type="match status" value="1"/>
</dbReference>
<dbReference type="InterPro" id="IPR008734">
    <property type="entry name" value="PHK_A/B_su"/>
</dbReference>
<evidence type="ECO:0000256" key="10">
    <source>
        <dbReference type="ARBA" id="ARBA00023277"/>
    </source>
</evidence>
<evidence type="ECO:0000256" key="7">
    <source>
        <dbReference type="ARBA" id="ARBA00022600"/>
    </source>
</evidence>
<keyword evidence="10 13" id="KW-0119">Carbohydrate metabolism</keyword>
<proteinExistence type="inferred from homology"/>
<dbReference type="Proteomes" id="UP001165740">
    <property type="component" value="Chromosome 8"/>
</dbReference>
<dbReference type="Gene3D" id="1.50.10.10">
    <property type="match status" value="1"/>
</dbReference>
<dbReference type="GO" id="GO:0005886">
    <property type="term" value="C:plasma membrane"/>
    <property type="evidence" value="ECO:0007669"/>
    <property type="project" value="UniProtKB-SubCell"/>
</dbReference>
<keyword evidence="9 13" id="KW-0472">Membrane</keyword>
<comment type="pathway">
    <text evidence="3 13">Glycan biosynthesis; glycogen metabolism.</text>
</comment>
<evidence type="ECO:0000256" key="8">
    <source>
        <dbReference type="ARBA" id="ARBA00022860"/>
    </source>
</evidence>
<keyword evidence="8 13" id="KW-0112">Calmodulin-binding</keyword>
<sequence>MRSRSNSGLRLDYYQRLVNRCILRYQNVSTGLIACPDSYDAFFILHKSINVPSGKSVLKKTKDILKRKKGKLIPLPFEVIDEHHDVENPASGLIAGNEKNHSWVRDNVYCIMAVWGLALAYRKTVDLDEDRAKAYELEKAVVEAMRGLLRAMLMQSEKVESFKRTQSPRDALHAKYSSITGKTVVGDYEWGHLQIDATSLYLLALAQMTASGLVIVFTLDEVAFVQNLVFYIEAAYRTPDYGIWERGDKTNHGLPELNASSIGMAKAALEAINELDLFGSRGGPASVIHVLPDEAQQCQAILQSMLPRESISKEVDAALLTVISFPAFAVDDPELIALTHKTIKEKLEGPYGCCRFLRDGYKTAKEDARRLHYEPWELMVFEKIECQWPLFFAYLVLDGLFNNNQDQVAEYQKKLDNVLLKTEDGIPYVPELYAVPRDSVEKEYENPNSQARTPAGKMPHMWGQSMYILGRLMIEGFLSPGELDPLNRRHVTETKPDVVVQVVLLAEDSMIQDKMALHGIELQTVAEVAPIQIHPARILSKIYSLLGKNKRLGLTGRASSSEIGLLATSKLYMLHDKILAFVPQLVDQRQFYLGLDMEYLVDDFKTKIDLLSKSWKGLGRPLMVYNLTRSALDNYQHPPNALLATIKKLQSGYISGTRVHLGKLSDFLHTSCITKLSFLRDVDDYSGKPDKNMMDLLMGQSTISRQRLLSESHVKGKRRPSFRSAVLSVHGIVRRSRSIQIDPDEIPDLQTAIGLGRKMSVDYDETLNDKNERDNEGDCESKPMCVTSSPSNSDIVALNDSVVQPLPHHLRDESDSLSVQPSPHTSPKSARKNLKSVTESEDTDITELIEQLKQTANLQEQADIIHYLFMTRGPEFDTHIEENRKVPVKELLVELYEKAGHWKQWWLVRHTAGMLRKRVEDLALAATDLLVRQKQLSVGLPPDHETTITSPLPPDELAAIIYEACGEDHSTASLTQEILVYLAMFIRTEPQLFDEMLRLRVGLIIQVMASELSRTLQCSGEEASDHLLNLSPFEMKTLLHHILSGKEFVINSVIDRSMTAGISDTMLGEKILDLKSRSKSTLVSELRQSSFVTNPLAAIFNKLISFRQLIISDLPVINTHLVISQEQQNQEEIADRQGQWLRRRRLDGSLNRVPLGFYPHLWELLTRCRGLLIKGNALPSTLTREMTKGEFKFALQVEMVLNRIPQPEYRQLMVEAMMVLTMLVEYDNKRVNLSSLEIEVDKIVHEANNLFIKDLKMTPEVIDKAMGAANISLYFYDSAPSGRFGSMAYMCRALVNIINLPVGTDNAVECTIS</sequence>
<organism evidence="17 18">
    <name type="scientific">Biomphalaria glabrata</name>
    <name type="common">Bloodfluke planorb</name>
    <name type="synonym">Freshwater snail</name>
    <dbReference type="NCBI Taxonomy" id="6526"/>
    <lineage>
        <taxon>Eukaryota</taxon>
        <taxon>Metazoa</taxon>
        <taxon>Spiralia</taxon>
        <taxon>Lophotrochozoa</taxon>
        <taxon>Mollusca</taxon>
        <taxon>Gastropoda</taxon>
        <taxon>Heterobranchia</taxon>
        <taxon>Euthyneura</taxon>
        <taxon>Panpulmonata</taxon>
        <taxon>Hygrophila</taxon>
        <taxon>Lymnaeoidea</taxon>
        <taxon>Planorbidae</taxon>
        <taxon>Biomphalaria</taxon>
    </lineage>
</organism>
<comment type="function">
    <text evidence="1">Phosphorylase b kinase catalyzes the phosphorylation of serine in certain substrates, including troponin I. The alpha chain may bind calmodulin.</text>
</comment>
<dbReference type="InterPro" id="IPR012341">
    <property type="entry name" value="6hp_glycosidase-like_sf"/>
</dbReference>
<feature type="region of interest" description="Disordered" evidence="14">
    <location>
        <begin position="768"/>
        <end position="793"/>
    </location>
</feature>
<dbReference type="OMA" id="QFEHIEC"/>
<keyword evidence="7 13" id="KW-0321">Glycogen metabolism</keyword>
<dbReference type="Pfam" id="PF19292">
    <property type="entry name" value="KPBB_C"/>
    <property type="match status" value="1"/>
</dbReference>